<comment type="similarity">
    <text evidence="2 9">Belongs to the universal ribosomal protein uL22 family.</text>
</comment>
<keyword evidence="7 9" id="KW-0687">Ribonucleoprotein</keyword>
<keyword evidence="4" id="KW-0699">rRNA-binding</keyword>
<dbReference type="GO" id="GO:0015934">
    <property type="term" value="C:large ribosomal subunit"/>
    <property type="evidence" value="ECO:0007669"/>
    <property type="project" value="InterPro"/>
</dbReference>
<keyword evidence="6 9" id="KW-0689">Ribosomal protein</keyword>
<reference evidence="10" key="1">
    <citation type="journal article" date="2019" name="Am. J. Bot.">
        <title>A single loss of photosynthesis in the diatom order Bacillariales (Bacillariophyta).</title>
        <authorList>
            <person name="Onyshchenko A."/>
            <person name="Ruck E.C."/>
            <person name="Nakov T."/>
            <person name="Alverson A.J."/>
        </authorList>
    </citation>
    <scope>NUCLEOTIDE SEQUENCE</scope>
    <source>
        <strain evidence="10">Nitz4</strain>
    </source>
</reference>
<dbReference type="PANTHER" id="PTHR13501:SF10">
    <property type="entry name" value="LARGE RIBOSOMAL SUBUNIT PROTEIN UL22M"/>
    <property type="match status" value="1"/>
</dbReference>
<gene>
    <name evidence="10" type="primary">rpl22</name>
</gene>
<evidence type="ECO:0000256" key="6">
    <source>
        <dbReference type="ARBA" id="ARBA00022980"/>
    </source>
</evidence>
<dbReference type="GO" id="GO:0019843">
    <property type="term" value="F:rRNA binding"/>
    <property type="evidence" value="ECO:0007669"/>
    <property type="project" value="UniProtKB-KW"/>
</dbReference>
<evidence type="ECO:0000313" key="10">
    <source>
        <dbReference type="EMBL" id="QES95300.1"/>
    </source>
</evidence>
<evidence type="ECO:0000256" key="2">
    <source>
        <dbReference type="ARBA" id="ARBA00009451"/>
    </source>
</evidence>
<evidence type="ECO:0000256" key="4">
    <source>
        <dbReference type="ARBA" id="ARBA00022730"/>
    </source>
</evidence>
<evidence type="ECO:0000256" key="8">
    <source>
        <dbReference type="ARBA" id="ARBA00035285"/>
    </source>
</evidence>
<sequence length="115" mass="13680">MKKIYKSTFTIKFIKMSPYKIRRVANQLRNCSYKQALNILEFSPYKASFPLWKVLNSFVSNILNQHKININNLVIEQIFINEGPKYKKFRIASRGRIHKILRSTSHITMTLKYII</sequence>
<dbReference type="GO" id="GO:0009536">
    <property type="term" value="C:plastid"/>
    <property type="evidence" value="ECO:0007669"/>
    <property type="project" value="UniProtKB-SubCell"/>
</dbReference>
<evidence type="ECO:0000256" key="9">
    <source>
        <dbReference type="RuleBase" id="RU004005"/>
    </source>
</evidence>
<evidence type="ECO:0000256" key="1">
    <source>
        <dbReference type="ARBA" id="ARBA00004474"/>
    </source>
</evidence>
<dbReference type="GO" id="GO:0003735">
    <property type="term" value="F:structural constituent of ribosome"/>
    <property type="evidence" value="ECO:0007669"/>
    <property type="project" value="InterPro"/>
</dbReference>
<dbReference type="NCBIfam" id="TIGR01044">
    <property type="entry name" value="rplV_bact"/>
    <property type="match status" value="1"/>
</dbReference>
<comment type="subcellular location">
    <subcellularLocation>
        <location evidence="1">Plastid</location>
    </subcellularLocation>
</comment>
<accession>A0A5J6DUI3</accession>
<organism evidence="10">
    <name type="scientific">Nitzschia sp.</name>
    <name type="common">in: diatoms</name>
    <dbReference type="NCBI Taxonomy" id="1884248"/>
    <lineage>
        <taxon>Eukaryota</taxon>
        <taxon>Sar</taxon>
        <taxon>Stramenopiles</taxon>
        <taxon>Ochrophyta</taxon>
        <taxon>Bacillariophyta</taxon>
        <taxon>Bacillariophyceae</taxon>
        <taxon>Bacillariophycidae</taxon>
        <taxon>Bacillariales</taxon>
        <taxon>Bacillariaceae</taxon>
        <taxon>Nitzschia</taxon>
    </lineage>
</organism>
<dbReference type="CDD" id="cd00336">
    <property type="entry name" value="Ribosomal_L22"/>
    <property type="match status" value="1"/>
</dbReference>
<dbReference type="InterPro" id="IPR036394">
    <property type="entry name" value="Ribosomal_uL22_sf"/>
</dbReference>
<dbReference type="InterPro" id="IPR001063">
    <property type="entry name" value="Ribosomal_uL22"/>
</dbReference>
<dbReference type="EMBL" id="MG273660">
    <property type="protein sequence ID" value="QES95300.1"/>
    <property type="molecule type" value="Genomic_DNA"/>
</dbReference>
<dbReference type="Pfam" id="PF00237">
    <property type="entry name" value="Ribosomal_L22"/>
    <property type="match status" value="1"/>
</dbReference>
<dbReference type="GO" id="GO:0006412">
    <property type="term" value="P:translation"/>
    <property type="evidence" value="ECO:0007669"/>
    <property type="project" value="InterPro"/>
</dbReference>
<dbReference type="Gene3D" id="3.90.470.10">
    <property type="entry name" value="Ribosomal protein L22/L17"/>
    <property type="match status" value="1"/>
</dbReference>
<dbReference type="InterPro" id="IPR047867">
    <property type="entry name" value="Ribosomal_uL22_bac/org-type"/>
</dbReference>
<protein>
    <recommendedName>
        <fullName evidence="8">Large ribosomal subunit protein uL22c</fullName>
    </recommendedName>
</protein>
<dbReference type="HAMAP" id="MF_01331_B">
    <property type="entry name" value="Ribosomal_uL22_B"/>
    <property type="match status" value="1"/>
</dbReference>
<evidence type="ECO:0000256" key="3">
    <source>
        <dbReference type="ARBA" id="ARBA00022640"/>
    </source>
</evidence>
<dbReference type="InterPro" id="IPR005727">
    <property type="entry name" value="Ribosomal_uL22_bac/chlpt-type"/>
</dbReference>
<evidence type="ECO:0000256" key="7">
    <source>
        <dbReference type="ARBA" id="ARBA00023274"/>
    </source>
</evidence>
<dbReference type="SUPFAM" id="SSF54843">
    <property type="entry name" value="Ribosomal protein L22"/>
    <property type="match status" value="1"/>
</dbReference>
<geneLocation type="plastid" evidence="10"/>
<keyword evidence="3 10" id="KW-0934">Plastid</keyword>
<dbReference type="PANTHER" id="PTHR13501">
    <property type="entry name" value="CHLOROPLAST 50S RIBOSOMAL PROTEIN L22-RELATED"/>
    <property type="match status" value="1"/>
</dbReference>
<proteinExistence type="inferred from homology"/>
<keyword evidence="5" id="KW-0694">RNA-binding</keyword>
<dbReference type="AlphaFoldDB" id="A0A5J6DUI3"/>
<evidence type="ECO:0000256" key="5">
    <source>
        <dbReference type="ARBA" id="ARBA00022884"/>
    </source>
</evidence>
<name>A0A5J6DUI3_9STRA</name>